<dbReference type="GO" id="GO:0051082">
    <property type="term" value="F:unfolded protein binding"/>
    <property type="evidence" value="ECO:0007669"/>
    <property type="project" value="TreeGrafter"/>
</dbReference>
<evidence type="ECO:0000313" key="12">
    <source>
        <dbReference type="Proteomes" id="UP000193067"/>
    </source>
</evidence>
<proteinExistence type="inferred from homology"/>
<comment type="subcellular location">
    <subcellularLocation>
        <location evidence="1">Endoplasmic reticulum membrane</location>
        <topology evidence="1">Single-pass type I membrane protein</topology>
    </subcellularLocation>
</comment>
<reference evidence="11 12" key="1">
    <citation type="journal article" date="2015" name="Biotechnol. Biofuels">
        <title>Enhanced degradation of softwood versus hardwood by the white-rot fungus Pycnoporus coccineus.</title>
        <authorList>
            <person name="Couturier M."/>
            <person name="Navarro D."/>
            <person name="Chevret D."/>
            <person name="Henrissat B."/>
            <person name="Piumi F."/>
            <person name="Ruiz-Duenas F.J."/>
            <person name="Martinez A.T."/>
            <person name="Grigoriev I.V."/>
            <person name="Riley R."/>
            <person name="Lipzen A."/>
            <person name="Berrin J.G."/>
            <person name="Master E.R."/>
            <person name="Rosso M.N."/>
        </authorList>
    </citation>
    <scope>NUCLEOTIDE SEQUENCE [LARGE SCALE GENOMIC DNA]</scope>
    <source>
        <strain evidence="11 12">BRFM310</strain>
    </source>
</reference>
<feature type="signal peptide" evidence="10">
    <location>
        <begin position="1"/>
        <end position="19"/>
    </location>
</feature>
<keyword evidence="6 10" id="KW-0732">Signal</keyword>
<accession>A0A1Y2IBJ4</accession>
<evidence type="ECO:0000256" key="9">
    <source>
        <dbReference type="ARBA" id="ARBA00023136"/>
    </source>
</evidence>
<evidence type="ECO:0000256" key="10">
    <source>
        <dbReference type="SAM" id="SignalP"/>
    </source>
</evidence>
<dbReference type="InterPro" id="IPR019623">
    <property type="entry name" value="Rot1"/>
</dbReference>
<evidence type="ECO:0000256" key="2">
    <source>
        <dbReference type="ARBA" id="ARBA00007149"/>
    </source>
</evidence>
<protein>
    <recommendedName>
        <fullName evidence="4">Protein ROT1</fullName>
    </recommendedName>
    <alternativeName>
        <fullName evidence="3">Protein rot1</fullName>
    </alternativeName>
</protein>
<sequence length="233" mass="25418">MFLYGLLTIALAAIPSVLSQAIEYNAAHNVTPIIGTWSSGSKQVVTGKFANPSNLSFNYPPTTGVCFSFADNGWYEVARYRFNSNGSQPQCITGVLNWHHGQYQLLDNGSIVLIPNGDGYQQIQDPCAAESNFIENYNDTELYSHWQIFMDQNDGPKLHIFNFDGSPVSPLFQIYNPPNMLPTTQLRNVTPSIDTGSSLLAMNNAGARSWSSPADVMALLSGVFAIGVASLLL</sequence>
<dbReference type="AlphaFoldDB" id="A0A1Y2IBJ4"/>
<dbReference type="GO" id="GO:0006458">
    <property type="term" value="P:'de novo' protein folding"/>
    <property type="evidence" value="ECO:0007669"/>
    <property type="project" value="InterPro"/>
</dbReference>
<keyword evidence="12" id="KW-1185">Reference proteome</keyword>
<dbReference type="OrthoDB" id="5327821at2759"/>
<evidence type="ECO:0000256" key="8">
    <source>
        <dbReference type="ARBA" id="ARBA00022989"/>
    </source>
</evidence>
<keyword evidence="9" id="KW-0472">Membrane</keyword>
<keyword evidence="8" id="KW-1133">Transmembrane helix</keyword>
<dbReference type="GO" id="GO:0005789">
    <property type="term" value="C:endoplasmic reticulum membrane"/>
    <property type="evidence" value="ECO:0007669"/>
    <property type="project" value="UniProtKB-SubCell"/>
</dbReference>
<dbReference type="Pfam" id="PF10681">
    <property type="entry name" value="Rot1"/>
    <property type="match status" value="1"/>
</dbReference>
<dbReference type="PANTHER" id="PTHR28090:SF1">
    <property type="entry name" value="PROTEIN ROT1"/>
    <property type="match status" value="1"/>
</dbReference>
<name>A0A1Y2IBJ4_TRAC3</name>
<evidence type="ECO:0000256" key="4">
    <source>
        <dbReference type="ARBA" id="ARBA00017291"/>
    </source>
</evidence>
<keyword evidence="7" id="KW-0256">Endoplasmic reticulum</keyword>
<evidence type="ECO:0000313" key="11">
    <source>
        <dbReference type="EMBL" id="OSC98063.1"/>
    </source>
</evidence>
<evidence type="ECO:0000256" key="3">
    <source>
        <dbReference type="ARBA" id="ARBA00016195"/>
    </source>
</evidence>
<dbReference type="EMBL" id="KZ084143">
    <property type="protein sequence ID" value="OSC98063.1"/>
    <property type="molecule type" value="Genomic_DNA"/>
</dbReference>
<gene>
    <name evidence="11" type="ORF">PYCCODRAFT_1439719</name>
</gene>
<evidence type="ECO:0000256" key="6">
    <source>
        <dbReference type="ARBA" id="ARBA00022729"/>
    </source>
</evidence>
<comment type="similarity">
    <text evidence="2">Belongs to the ROT1 family.</text>
</comment>
<dbReference type="STRING" id="1353009.A0A1Y2IBJ4"/>
<organism evidence="11 12">
    <name type="scientific">Trametes coccinea (strain BRFM310)</name>
    <name type="common">Pycnoporus coccineus</name>
    <dbReference type="NCBI Taxonomy" id="1353009"/>
    <lineage>
        <taxon>Eukaryota</taxon>
        <taxon>Fungi</taxon>
        <taxon>Dikarya</taxon>
        <taxon>Basidiomycota</taxon>
        <taxon>Agaricomycotina</taxon>
        <taxon>Agaricomycetes</taxon>
        <taxon>Polyporales</taxon>
        <taxon>Polyporaceae</taxon>
        <taxon>Trametes</taxon>
    </lineage>
</organism>
<feature type="chain" id="PRO_5012621274" description="Protein ROT1" evidence="10">
    <location>
        <begin position="20"/>
        <end position="233"/>
    </location>
</feature>
<evidence type="ECO:0000256" key="1">
    <source>
        <dbReference type="ARBA" id="ARBA00004115"/>
    </source>
</evidence>
<evidence type="ECO:0000256" key="7">
    <source>
        <dbReference type="ARBA" id="ARBA00022824"/>
    </source>
</evidence>
<evidence type="ECO:0000256" key="5">
    <source>
        <dbReference type="ARBA" id="ARBA00022692"/>
    </source>
</evidence>
<dbReference type="Proteomes" id="UP000193067">
    <property type="component" value="Unassembled WGS sequence"/>
</dbReference>
<dbReference type="PANTHER" id="PTHR28090">
    <property type="entry name" value="PROTEIN ROT1"/>
    <property type="match status" value="1"/>
</dbReference>
<keyword evidence="5" id="KW-0812">Transmembrane</keyword>